<name>A0A7R9PNI3_TIMGE</name>
<feature type="compositionally biased region" description="Basic and acidic residues" evidence="1">
    <location>
        <begin position="829"/>
        <end position="842"/>
    </location>
</feature>
<accession>A0A7R9PNI3</accession>
<proteinExistence type="predicted"/>
<feature type="compositionally biased region" description="Basic and acidic residues" evidence="1">
    <location>
        <begin position="517"/>
        <end position="527"/>
    </location>
</feature>
<feature type="compositionally biased region" description="Basic and acidic residues" evidence="1">
    <location>
        <begin position="683"/>
        <end position="693"/>
    </location>
</feature>
<feature type="region of interest" description="Disordered" evidence="1">
    <location>
        <begin position="919"/>
        <end position="1003"/>
    </location>
</feature>
<feature type="compositionally biased region" description="Basic and acidic residues" evidence="1">
    <location>
        <begin position="980"/>
        <end position="990"/>
    </location>
</feature>
<feature type="compositionally biased region" description="Basic and acidic residues" evidence="1">
    <location>
        <begin position="594"/>
        <end position="622"/>
    </location>
</feature>
<feature type="compositionally biased region" description="Polar residues" evidence="1">
    <location>
        <begin position="734"/>
        <end position="746"/>
    </location>
</feature>
<feature type="compositionally biased region" description="Basic and acidic residues" evidence="1">
    <location>
        <begin position="855"/>
        <end position="874"/>
    </location>
</feature>
<feature type="compositionally biased region" description="Low complexity" evidence="1">
    <location>
        <begin position="623"/>
        <end position="637"/>
    </location>
</feature>
<feature type="region of interest" description="Disordered" evidence="1">
    <location>
        <begin position="561"/>
        <end position="805"/>
    </location>
</feature>
<evidence type="ECO:0000256" key="1">
    <source>
        <dbReference type="SAM" id="MobiDB-lite"/>
    </source>
</evidence>
<feature type="compositionally biased region" description="Low complexity" evidence="1">
    <location>
        <begin position="286"/>
        <end position="297"/>
    </location>
</feature>
<feature type="compositionally biased region" description="Basic and acidic residues" evidence="1">
    <location>
        <begin position="445"/>
        <end position="464"/>
    </location>
</feature>
<feature type="compositionally biased region" description="Polar residues" evidence="1">
    <location>
        <begin position="919"/>
        <end position="938"/>
    </location>
</feature>
<organism evidence="2">
    <name type="scientific">Timema genevievae</name>
    <name type="common">Walking stick</name>
    <dbReference type="NCBI Taxonomy" id="629358"/>
    <lineage>
        <taxon>Eukaryota</taxon>
        <taxon>Metazoa</taxon>
        <taxon>Ecdysozoa</taxon>
        <taxon>Arthropoda</taxon>
        <taxon>Hexapoda</taxon>
        <taxon>Insecta</taxon>
        <taxon>Pterygota</taxon>
        <taxon>Neoptera</taxon>
        <taxon>Polyneoptera</taxon>
        <taxon>Phasmatodea</taxon>
        <taxon>Timematodea</taxon>
        <taxon>Timematoidea</taxon>
        <taxon>Timematidae</taxon>
        <taxon>Timema</taxon>
    </lineage>
</organism>
<feature type="region of interest" description="Disordered" evidence="1">
    <location>
        <begin position="339"/>
        <end position="528"/>
    </location>
</feature>
<feature type="compositionally biased region" description="Basic and acidic residues" evidence="1">
    <location>
        <begin position="345"/>
        <end position="380"/>
    </location>
</feature>
<dbReference type="AlphaFoldDB" id="A0A7R9PNI3"/>
<feature type="compositionally biased region" description="Low complexity" evidence="1">
    <location>
        <begin position="694"/>
        <end position="707"/>
    </location>
</feature>
<protein>
    <submittedName>
        <fullName evidence="2">Uncharacterized protein</fullName>
    </submittedName>
</protein>
<feature type="compositionally biased region" description="Polar residues" evidence="1">
    <location>
        <begin position="992"/>
        <end position="1003"/>
    </location>
</feature>
<feature type="compositionally biased region" description="Basic and acidic residues" evidence="1">
    <location>
        <begin position="712"/>
        <end position="723"/>
    </location>
</feature>
<feature type="compositionally biased region" description="Basic and acidic residues" evidence="1">
    <location>
        <begin position="402"/>
        <end position="411"/>
    </location>
</feature>
<feature type="compositionally biased region" description="Basic and acidic residues" evidence="1">
    <location>
        <begin position="939"/>
        <end position="965"/>
    </location>
</feature>
<feature type="region of interest" description="Disordered" evidence="1">
    <location>
        <begin position="286"/>
        <end position="324"/>
    </location>
</feature>
<feature type="region of interest" description="Disordered" evidence="1">
    <location>
        <begin position="818"/>
        <end position="907"/>
    </location>
</feature>
<evidence type="ECO:0000313" key="2">
    <source>
        <dbReference type="EMBL" id="CAD7600427.1"/>
    </source>
</evidence>
<gene>
    <name evidence="2" type="ORF">TGEB3V08_LOCUS7638</name>
</gene>
<dbReference type="EMBL" id="OE842535">
    <property type="protein sequence ID" value="CAD7600427.1"/>
    <property type="molecule type" value="Genomic_DNA"/>
</dbReference>
<feature type="compositionally biased region" description="Low complexity" evidence="1">
    <location>
        <begin position="770"/>
        <end position="779"/>
    </location>
</feature>
<feature type="compositionally biased region" description="Polar residues" evidence="1">
    <location>
        <begin position="465"/>
        <end position="479"/>
    </location>
</feature>
<reference evidence="2" key="1">
    <citation type="submission" date="2020-11" db="EMBL/GenBank/DDBJ databases">
        <authorList>
            <person name="Tran Van P."/>
        </authorList>
    </citation>
    <scope>NUCLEOTIDE SEQUENCE</scope>
</reference>
<sequence>MAAQPQGGVRMGQPIGPASDAGMTAANQGAGIRAGAQDGLQHLINNKHNDAFPVQQHQEATFHVFILQASHNKWHMVLLVEEVSIQGNTQDNSSVNGPLRAYDPKTQPGQQIRPLNQTGQIVQNRLLQRNPQQLSQQQFVTSGGSEDVVPELLNGGMGTEGSKIQGNKNRSYSVAGPINNNLSKIITEEERRRSIAVISRPDGQQQVSQQVQQKPRLFSIIKGRLHTLDGKPGLIQHQQPYSSLQSPPQNSSRVGELIRKMEQAPETNNMQQGTNGVVVSDIKPSVVPSAPVKPSSATSNSGVGFSSITQGPVGNTVSTSPTPVGLDFRNLALERNAPSTIMENKYSDPKHSEGVPPSKLEDDKETSSSRSNVKEEDRPLSRVGGAPFYGINSPTPASFPSKDIEIKHTDSKLSNVQNDKTPEPLNAEPVTCFKPVSGFNDEIPQDSKLKSEIKSATTTHDKNTSEMNFIKTSEGTKNNETVERLLNGHIEDITEGTPPDKGDSSDSKTASTSSLREVVKVQGHPDDVSPAMVAIEPLVNGNINGEEHALELLDKEKLGNISTTHVEDKSPTPSKQESVHGDMGNTISPSLENTVKEERATSSEESKKEIDAFEKSGSKLEHLASSSSISNNLETSSPIPELIASSSSNDNEDHILTLTSSNKSFDTRDEISTKSPSPIPYHLEGKVESDQKSKASSPKSSPASSPLPSSPKPEEKVEVKSKGLESLSRPETPVSKSENAVTSMPSATPFPDKLPETPVKSKLAAESKPVVFESSFSESLHFEAKSSDKLETPESLPEPIKESKVSLDDKIISQKFIKSASGALSQNESPEKENIKKIKSDSLKQLSDPSSPKAHSKEEVVSSPESAKEKKMDTSRPATPKYISPDAKGEEILTTLGHKSPTLEKNKLSANKEICIETNQVDINSQNGILSPKSSSAKSNKDTNKSAKERSALSGKTKDDQDKFKRPVPKKQSREPSICDTKKDGDHDSGVDESTQGHVSSSI</sequence>
<feature type="compositionally biased region" description="Polar residues" evidence="1">
    <location>
        <begin position="298"/>
        <end position="322"/>
    </location>
</feature>
<feature type="compositionally biased region" description="Basic and acidic residues" evidence="1">
    <location>
        <begin position="780"/>
        <end position="792"/>
    </location>
</feature>